<protein>
    <submittedName>
        <fullName evidence="3">3'-5' exonuclease</fullName>
    </submittedName>
</protein>
<reference evidence="3" key="1">
    <citation type="submission" date="2024-05" db="EMBL/GenBank/DDBJ databases">
        <authorList>
            <person name="Cai S.Y."/>
            <person name="Jin L.M."/>
            <person name="Li H.R."/>
        </authorList>
    </citation>
    <scope>NUCLEOTIDE SEQUENCE</scope>
    <source>
        <strain evidence="3">A5-74</strain>
    </source>
</reference>
<accession>A0AAU8DSQ9</accession>
<name>A0AAU8DSQ9_9ACTN</name>
<dbReference type="InterPro" id="IPR027785">
    <property type="entry name" value="UvrD-like_helicase_C"/>
</dbReference>
<evidence type="ECO:0000259" key="2">
    <source>
        <dbReference type="Pfam" id="PF13538"/>
    </source>
</evidence>
<keyword evidence="3" id="KW-0378">Hydrolase</keyword>
<dbReference type="GO" id="GO:0043138">
    <property type="term" value="F:3'-5' DNA helicase activity"/>
    <property type="evidence" value="ECO:0007669"/>
    <property type="project" value="TreeGrafter"/>
</dbReference>
<feature type="compositionally biased region" description="Low complexity" evidence="1">
    <location>
        <begin position="11"/>
        <end position="22"/>
    </location>
</feature>
<gene>
    <name evidence="3" type="ORF">ABLG96_03970</name>
</gene>
<dbReference type="EMBL" id="CP159218">
    <property type="protein sequence ID" value="XCG64507.1"/>
    <property type="molecule type" value="Genomic_DNA"/>
</dbReference>
<dbReference type="GO" id="GO:0005829">
    <property type="term" value="C:cytosol"/>
    <property type="evidence" value="ECO:0007669"/>
    <property type="project" value="TreeGrafter"/>
</dbReference>
<feature type="region of interest" description="Disordered" evidence="1">
    <location>
        <begin position="1"/>
        <end position="48"/>
    </location>
</feature>
<evidence type="ECO:0000313" key="3">
    <source>
        <dbReference type="EMBL" id="XCG64507.1"/>
    </source>
</evidence>
<dbReference type="InterPro" id="IPR027417">
    <property type="entry name" value="P-loop_NTPase"/>
</dbReference>
<dbReference type="Pfam" id="PF13538">
    <property type="entry name" value="UvrD_C_2"/>
    <property type="match status" value="1"/>
</dbReference>
<organism evidence="3">
    <name type="scientific">Nakamurella sp. A5-74</name>
    <dbReference type="NCBI Taxonomy" id="3158264"/>
    <lineage>
        <taxon>Bacteria</taxon>
        <taxon>Bacillati</taxon>
        <taxon>Actinomycetota</taxon>
        <taxon>Actinomycetes</taxon>
        <taxon>Nakamurellales</taxon>
        <taxon>Nakamurellaceae</taxon>
        <taxon>Nakamurella</taxon>
    </lineage>
</organism>
<dbReference type="AlphaFoldDB" id="A0AAU8DSQ9"/>
<dbReference type="GO" id="GO:0004527">
    <property type="term" value="F:exonuclease activity"/>
    <property type="evidence" value="ECO:0007669"/>
    <property type="project" value="UniProtKB-KW"/>
</dbReference>
<dbReference type="SUPFAM" id="SSF52540">
    <property type="entry name" value="P-loop containing nucleoside triphosphate hydrolases"/>
    <property type="match status" value="1"/>
</dbReference>
<dbReference type="Gene3D" id="3.40.50.300">
    <property type="entry name" value="P-loop containing nucleotide triphosphate hydrolases"/>
    <property type="match status" value="3"/>
</dbReference>
<dbReference type="InterPro" id="IPR000212">
    <property type="entry name" value="DNA_helicase_UvrD/REP"/>
</dbReference>
<dbReference type="GO" id="GO:0005524">
    <property type="term" value="F:ATP binding"/>
    <property type="evidence" value="ECO:0007669"/>
    <property type="project" value="InterPro"/>
</dbReference>
<dbReference type="PANTHER" id="PTHR11070">
    <property type="entry name" value="UVRD / RECB / PCRA DNA HELICASE FAMILY MEMBER"/>
    <property type="match status" value="1"/>
</dbReference>
<feature type="domain" description="UvrD-like helicase C-terminal" evidence="2">
    <location>
        <begin position="742"/>
        <end position="791"/>
    </location>
</feature>
<feature type="compositionally biased region" description="Polar residues" evidence="1">
    <location>
        <begin position="1"/>
        <end position="10"/>
    </location>
</feature>
<dbReference type="GO" id="GO:0000725">
    <property type="term" value="P:recombinational repair"/>
    <property type="evidence" value="ECO:0007669"/>
    <property type="project" value="TreeGrafter"/>
</dbReference>
<keyword evidence="3" id="KW-0540">Nuclease</keyword>
<dbReference type="PANTHER" id="PTHR11070:SF45">
    <property type="entry name" value="DNA 3'-5' HELICASE"/>
    <property type="match status" value="1"/>
</dbReference>
<evidence type="ECO:0000256" key="1">
    <source>
        <dbReference type="SAM" id="MobiDB-lite"/>
    </source>
</evidence>
<proteinExistence type="predicted"/>
<dbReference type="GO" id="GO:0003677">
    <property type="term" value="F:DNA binding"/>
    <property type="evidence" value="ECO:0007669"/>
    <property type="project" value="InterPro"/>
</dbReference>
<keyword evidence="3" id="KW-0269">Exonuclease</keyword>
<sequence>MSSSTGSSRAGHTSSDSTSTHGHSPDGATSDAVSPPEQRDALEPEQRGALEEEQVHLDTMYARLAVMRADAVRRKDDARFSSDGTPSGRFTRDALQYRYAEEIATLSAAESKLCFGRIDDEDGEHRHIGRMGMTDGSQERRQILIDWRAPSSAPFYTATALTPQGVVRRRHLQTRRSKVLSVADEFLQASDLGDPRDSQDLGSAGDSALLEALNAPRTGRMHDIIATIQGEQDTIIRSDRAGVLVVQGGPGTGKTVVALHRAAFLLYTHRDRLGGHGVLVIGPNRTFLDYIGQVLPSLGESSVVLATPGTLFPGVQATAVDDPEVAEVKGRASMAGVLDNAVLDRQRMPRRARVIEYDGGSLRLEPGMLTKAQRRAWGSRLPHNRARQIFLRSVLDSLARQIAGRPGVKQAPEEESISPATDVASIRKDLQTDDRIVAALSELWPALTPQQLVGDLLSDPRRLDFAGPTISRRTRPAMIRPAGSPWTVGDVALLDEAAELLGEIGVVDRAWSQHRAEEVAYAQEALDALADAGADQEDSGIGFTVGMVSAEDLADMNTEDRIGATTADRAAGDREWTYGHVIVDEAQELSPMTWRTVMRRCPVKSMTLVGDVAQTSNPAGTTDWARVLRPHVADRWRLSELTVNYRTPAEIMDVAAGVLQRIDPLQSVPTSVRESGVRPWSLQVEEAELGGAVAASVAAELGRLPAGQLAVLVPEERQREILAAVRAQVPAASGEPGPDHRVTVLTVRESKGLEFDAVVLVEPSQIVARSRRGEADLYVGLTRATQRLAVIHSLPLPDGLSLAAITEQQRQE</sequence>
<feature type="compositionally biased region" description="Basic and acidic residues" evidence="1">
    <location>
        <begin position="37"/>
        <end position="48"/>
    </location>
</feature>
<dbReference type="RefSeq" id="WP_353650120.1">
    <property type="nucleotide sequence ID" value="NZ_CP159218.1"/>
</dbReference>